<proteinExistence type="predicted"/>
<evidence type="ECO:0008006" key="3">
    <source>
        <dbReference type="Google" id="ProtNLM"/>
    </source>
</evidence>
<accession>A0A844WA18</accession>
<name>A0A844WA18_9RHOB</name>
<evidence type="ECO:0000313" key="1">
    <source>
        <dbReference type="EMBL" id="MWB79841.1"/>
    </source>
</evidence>
<dbReference type="AlphaFoldDB" id="A0A844WA18"/>
<reference evidence="1 2" key="1">
    <citation type="submission" date="2019-11" db="EMBL/GenBank/DDBJ databases">
        <title>Pseudooceanicola pacifica sp. nov., isolated from deep-sea sediment of the Pacific Ocean.</title>
        <authorList>
            <person name="Lyu L."/>
        </authorList>
    </citation>
    <scope>NUCLEOTIDE SEQUENCE [LARGE SCALE GENOMIC DNA]</scope>
    <source>
        <strain evidence="1 2">216_PA32_1</strain>
    </source>
</reference>
<protein>
    <recommendedName>
        <fullName evidence="3">TnsA endonuclease N terminal</fullName>
    </recommendedName>
</protein>
<organism evidence="1 2">
    <name type="scientific">Pseudooceanicola pacificus</name>
    <dbReference type="NCBI Taxonomy" id="2676438"/>
    <lineage>
        <taxon>Bacteria</taxon>
        <taxon>Pseudomonadati</taxon>
        <taxon>Pseudomonadota</taxon>
        <taxon>Alphaproteobacteria</taxon>
        <taxon>Rhodobacterales</taxon>
        <taxon>Paracoccaceae</taxon>
        <taxon>Pseudooceanicola</taxon>
    </lineage>
</organism>
<gene>
    <name evidence="1" type="ORF">GLS40_17565</name>
</gene>
<dbReference type="EMBL" id="WNXQ01000016">
    <property type="protein sequence ID" value="MWB79841.1"/>
    <property type="molecule type" value="Genomic_DNA"/>
</dbReference>
<evidence type="ECO:0000313" key="2">
    <source>
        <dbReference type="Proteomes" id="UP000443843"/>
    </source>
</evidence>
<sequence length="230" mass="24886">MSSIHSERPVLQPVILQGARKINRRARGHGTSLITLPGRHGAPNTAIITEAILERKAAQHYLAQPDVVSVRAQVGPVPYRGLDNAQHTHVFDLLVERGDGRRIAVAVKPYALAVKERLDLKLGCIAQSISPKFADEVTLFTDRTISRATEANNARFHALRKVEDTEADAAVRRFIGTLTGQITLGRLVEVVGLGGRAFRAAFVAVFSGLLVQVSSGVIDYSTVVRAGRLA</sequence>
<dbReference type="Proteomes" id="UP000443843">
    <property type="component" value="Unassembled WGS sequence"/>
</dbReference>
<comment type="caution">
    <text evidence="1">The sequence shown here is derived from an EMBL/GenBank/DDBJ whole genome shotgun (WGS) entry which is preliminary data.</text>
</comment>
<dbReference type="RefSeq" id="WP_160383861.1">
    <property type="nucleotide sequence ID" value="NZ_WNXQ01000016.1"/>
</dbReference>
<keyword evidence="2" id="KW-1185">Reference proteome</keyword>